<protein>
    <recommendedName>
        <fullName evidence="16">Sodium channel protein Nach</fullName>
    </recommendedName>
</protein>
<dbReference type="Proteomes" id="UP000235965">
    <property type="component" value="Unassembled WGS sequence"/>
</dbReference>
<name>A0A2J7QRU2_9NEOP</name>
<accession>A0A2J7QRU2</accession>
<dbReference type="FunCoup" id="A0A2J7QRU2">
    <property type="interactions" value="35"/>
</dbReference>
<evidence type="ECO:0000256" key="13">
    <source>
        <dbReference type="SAM" id="Phobius"/>
    </source>
</evidence>
<keyword evidence="15" id="KW-1185">Reference proteome</keyword>
<dbReference type="Gene3D" id="2.60.470.10">
    <property type="entry name" value="Acid-sensing ion channels like domains"/>
    <property type="match status" value="1"/>
</dbReference>
<evidence type="ECO:0000256" key="4">
    <source>
        <dbReference type="ARBA" id="ARBA00022461"/>
    </source>
</evidence>
<evidence type="ECO:0000256" key="8">
    <source>
        <dbReference type="ARBA" id="ARBA00023065"/>
    </source>
</evidence>
<evidence type="ECO:0000256" key="11">
    <source>
        <dbReference type="ARBA" id="ARBA00023303"/>
    </source>
</evidence>
<keyword evidence="9 13" id="KW-0472">Membrane</keyword>
<feature type="transmembrane region" description="Helical" evidence="13">
    <location>
        <begin position="47"/>
        <end position="68"/>
    </location>
</feature>
<dbReference type="STRING" id="105785.A0A2J7QRU2"/>
<keyword evidence="6 13" id="KW-1133">Transmembrane helix</keyword>
<evidence type="ECO:0000256" key="9">
    <source>
        <dbReference type="ARBA" id="ARBA00023136"/>
    </source>
</evidence>
<evidence type="ECO:0000256" key="10">
    <source>
        <dbReference type="ARBA" id="ARBA00023201"/>
    </source>
</evidence>
<evidence type="ECO:0000256" key="6">
    <source>
        <dbReference type="ARBA" id="ARBA00022989"/>
    </source>
</evidence>
<evidence type="ECO:0000256" key="12">
    <source>
        <dbReference type="RuleBase" id="RU000679"/>
    </source>
</evidence>
<keyword evidence="8 12" id="KW-0406">Ion transport</keyword>
<dbReference type="InParanoid" id="A0A2J7QRU2"/>
<evidence type="ECO:0000256" key="7">
    <source>
        <dbReference type="ARBA" id="ARBA00023053"/>
    </source>
</evidence>
<evidence type="ECO:0000256" key="1">
    <source>
        <dbReference type="ARBA" id="ARBA00004141"/>
    </source>
</evidence>
<reference evidence="14 15" key="1">
    <citation type="submission" date="2017-12" db="EMBL/GenBank/DDBJ databases">
        <title>Hemimetabolous genomes reveal molecular basis of termite eusociality.</title>
        <authorList>
            <person name="Harrison M.C."/>
            <person name="Jongepier E."/>
            <person name="Robertson H.M."/>
            <person name="Arning N."/>
            <person name="Bitard-Feildel T."/>
            <person name="Chao H."/>
            <person name="Childers C.P."/>
            <person name="Dinh H."/>
            <person name="Doddapaneni H."/>
            <person name="Dugan S."/>
            <person name="Gowin J."/>
            <person name="Greiner C."/>
            <person name="Han Y."/>
            <person name="Hu H."/>
            <person name="Hughes D.S.T."/>
            <person name="Huylmans A.-K."/>
            <person name="Kemena C."/>
            <person name="Kremer L.P.M."/>
            <person name="Lee S.L."/>
            <person name="Lopez-Ezquerra A."/>
            <person name="Mallet L."/>
            <person name="Monroy-Kuhn J.M."/>
            <person name="Moser A."/>
            <person name="Murali S.C."/>
            <person name="Muzny D.M."/>
            <person name="Otani S."/>
            <person name="Piulachs M.-D."/>
            <person name="Poelchau M."/>
            <person name="Qu J."/>
            <person name="Schaub F."/>
            <person name="Wada-Katsumata A."/>
            <person name="Worley K.C."/>
            <person name="Xie Q."/>
            <person name="Ylla G."/>
            <person name="Poulsen M."/>
            <person name="Gibbs R.A."/>
            <person name="Schal C."/>
            <person name="Richards S."/>
            <person name="Belles X."/>
            <person name="Korb J."/>
            <person name="Bornberg-Bauer E."/>
        </authorList>
    </citation>
    <scope>NUCLEOTIDE SEQUENCE [LARGE SCALE GENOMIC DNA]</scope>
    <source>
        <tissue evidence="14">Whole body</tissue>
    </source>
</reference>
<comment type="subcellular location">
    <subcellularLocation>
        <location evidence="1">Membrane</location>
        <topology evidence="1">Multi-pass membrane protein</topology>
    </subcellularLocation>
</comment>
<keyword evidence="5 12" id="KW-0812">Transmembrane</keyword>
<gene>
    <name evidence="14" type="ORF">B7P43_G11545</name>
</gene>
<comment type="similarity">
    <text evidence="2 12">Belongs to the amiloride-sensitive sodium channel (TC 1.A.6) family.</text>
</comment>
<dbReference type="PANTHER" id="PTHR11690">
    <property type="entry name" value="AMILORIDE-SENSITIVE SODIUM CHANNEL-RELATED"/>
    <property type="match status" value="1"/>
</dbReference>
<dbReference type="EMBL" id="NEVH01011884">
    <property type="protein sequence ID" value="PNF31312.1"/>
    <property type="molecule type" value="Genomic_DNA"/>
</dbReference>
<keyword evidence="3 12" id="KW-0813">Transport</keyword>
<keyword evidence="4 12" id="KW-0894">Sodium channel</keyword>
<dbReference type="Pfam" id="PF00858">
    <property type="entry name" value="ASC"/>
    <property type="match status" value="1"/>
</dbReference>
<evidence type="ECO:0000313" key="15">
    <source>
        <dbReference type="Proteomes" id="UP000235965"/>
    </source>
</evidence>
<evidence type="ECO:0000313" key="14">
    <source>
        <dbReference type="EMBL" id="PNF31312.1"/>
    </source>
</evidence>
<dbReference type="PANTHER" id="PTHR11690:SF247">
    <property type="entry name" value="PICKPOCKET 23, ISOFORM C"/>
    <property type="match status" value="1"/>
</dbReference>
<evidence type="ECO:0000256" key="2">
    <source>
        <dbReference type="ARBA" id="ARBA00007193"/>
    </source>
</evidence>
<dbReference type="GO" id="GO:0005886">
    <property type="term" value="C:plasma membrane"/>
    <property type="evidence" value="ECO:0007669"/>
    <property type="project" value="TreeGrafter"/>
</dbReference>
<proteinExistence type="inferred from homology"/>
<dbReference type="OrthoDB" id="6238402at2759"/>
<evidence type="ECO:0000256" key="3">
    <source>
        <dbReference type="ARBA" id="ARBA00022448"/>
    </source>
</evidence>
<evidence type="ECO:0000256" key="5">
    <source>
        <dbReference type="ARBA" id="ARBA00022692"/>
    </source>
</evidence>
<keyword evidence="11 12" id="KW-0407">Ion channel</keyword>
<evidence type="ECO:0008006" key="16">
    <source>
        <dbReference type="Google" id="ProtNLM"/>
    </source>
</evidence>
<sequence>MKTRNIRKTYELLKTSWTYQTQEYFNNSTLHGVQYIREEGRPFYEKFMWFCFTSVGGVVSLIIIASLWEKFQTNPTITGLDTDFHNWDVPFPTVSLCPNDPVNNTAITEYIEQTWPNAPGERKSVYKEFITELANNCYNNLKQFLMFEGNKAGNLPSVNYHDIIEKVVIKCEKYFSKCYFKGEAVDCCEIFKPLLTEVGFCLSFNSMYAGGTKGKNSSGMKFKLEHIYETDSKWSLRMLIENGDMKDNTLKPVRVYLHSAEDIPITDVSPQHVWDRKIKKIAFDSKQTYTTEGARQLSIKQRKCVFEDEIKLLTSDTYTYHSCMIQCRMKIARDLCKCVPFFYQIIEVVLNVVSSLSFHLYRKCHYMILIFSDGFNSCDLQGLQCLGKHKDEIRLIKCPCELGCSNTVYEVDKLVGEENTDMTKYLEVAFVSWPMVRYKREVLFGWVDLLGKYV</sequence>
<keyword evidence="10 12" id="KW-0739">Sodium transport</keyword>
<dbReference type="InterPro" id="IPR001873">
    <property type="entry name" value="ENaC"/>
</dbReference>
<comment type="caution">
    <text evidence="14">The sequence shown here is derived from an EMBL/GenBank/DDBJ whole genome shotgun (WGS) entry which is preliminary data.</text>
</comment>
<dbReference type="AlphaFoldDB" id="A0A2J7QRU2"/>
<keyword evidence="7" id="KW-0915">Sodium</keyword>
<dbReference type="GO" id="GO:0015280">
    <property type="term" value="F:ligand-gated sodium channel activity"/>
    <property type="evidence" value="ECO:0007669"/>
    <property type="project" value="TreeGrafter"/>
</dbReference>
<organism evidence="14 15">
    <name type="scientific">Cryptotermes secundus</name>
    <dbReference type="NCBI Taxonomy" id="105785"/>
    <lineage>
        <taxon>Eukaryota</taxon>
        <taxon>Metazoa</taxon>
        <taxon>Ecdysozoa</taxon>
        <taxon>Arthropoda</taxon>
        <taxon>Hexapoda</taxon>
        <taxon>Insecta</taxon>
        <taxon>Pterygota</taxon>
        <taxon>Neoptera</taxon>
        <taxon>Polyneoptera</taxon>
        <taxon>Dictyoptera</taxon>
        <taxon>Blattodea</taxon>
        <taxon>Blattoidea</taxon>
        <taxon>Termitoidae</taxon>
        <taxon>Kalotermitidae</taxon>
        <taxon>Cryptotermitinae</taxon>
        <taxon>Cryptotermes</taxon>
    </lineage>
</organism>